<reference evidence="1" key="2">
    <citation type="submission" date="2021-01" db="EMBL/GenBank/DDBJ databases">
        <authorList>
            <person name="Schikora-Tamarit M.A."/>
        </authorList>
    </citation>
    <scope>NUCLEOTIDE SEQUENCE</scope>
    <source>
        <strain evidence="1">CBS2887</strain>
    </source>
</reference>
<proteinExistence type="predicted"/>
<name>A0A9P8TM21_WICPI</name>
<dbReference type="AlphaFoldDB" id="A0A9P8TM21"/>
<evidence type="ECO:0000313" key="1">
    <source>
        <dbReference type="EMBL" id="KAH3683836.1"/>
    </source>
</evidence>
<sequence>MEQRHPQVVQFLLAIEAAESTTPMLTDDESTELDTISEEPVLSSWDSESIEGCFREEISGKAPLGLTSGLILRPLPLFAAARLAAFT</sequence>
<gene>
    <name evidence="1" type="ORF">WICPIJ_005210</name>
</gene>
<organism evidence="1 2">
    <name type="scientific">Wickerhamomyces pijperi</name>
    <name type="common">Yeast</name>
    <name type="synonym">Pichia pijperi</name>
    <dbReference type="NCBI Taxonomy" id="599730"/>
    <lineage>
        <taxon>Eukaryota</taxon>
        <taxon>Fungi</taxon>
        <taxon>Dikarya</taxon>
        <taxon>Ascomycota</taxon>
        <taxon>Saccharomycotina</taxon>
        <taxon>Saccharomycetes</taxon>
        <taxon>Phaffomycetales</taxon>
        <taxon>Wickerhamomycetaceae</taxon>
        <taxon>Wickerhamomyces</taxon>
    </lineage>
</organism>
<keyword evidence="2" id="KW-1185">Reference proteome</keyword>
<evidence type="ECO:0000313" key="2">
    <source>
        <dbReference type="Proteomes" id="UP000774326"/>
    </source>
</evidence>
<accession>A0A9P8TM21</accession>
<dbReference type="Proteomes" id="UP000774326">
    <property type="component" value="Unassembled WGS sequence"/>
</dbReference>
<protein>
    <submittedName>
        <fullName evidence="1">Uncharacterized protein</fullName>
    </submittedName>
</protein>
<dbReference type="EMBL" id="JAEUBG010002926">
    <property type="protein sequence ID" value="KAH3683836.1"/>
    <property type="molecule type" value="Genomic_DNA"/>
</dbReference>
<comment type="caution">
    <text evidence="1">The sequence shown here is derived from an EMBL/GenBank/DDBJ whole genome shotgun (WGS) entry which is preliminary data.</text>
</comment>
<reference evidence="1" key="1">
    <citation type="journal article" date="2021" name="Open Biol.">
        <title>Shared evolutionary footprints suggest mitochondrial oxidative damage underlies multiple complex I losses in fungi.</title>
        <authorList>
            <person name="Schikora-Tamarit M.A."/>
            <person name="Marcet-Houben M."/>
            <person name="Nosek J."/>
            <person name="Gabaldon T."/>
        </authorList>
    </citation>
    <scope>NUCLEOTIDE SEQUENCE</scope>
    <source>
        <strain evidence="1">CBS2887</strain>
    </source>
</reference>